<sequence>MDVNETIEDIKFFLHHLSLPETAQVFIVARVADAMWEAANAGVFLSILPDNRQSTLPMVGQSSALRLFAGHTEEGALSLMGGSDASTLSSDPAWSILLPDCGDLLEESTSVALEELSQLVAPSSLTHLELHIAPRILLFDSVDWQAVLRSLHCVRIMVVGSRWAAEGLVRALYQHQDLLPVLELLELCLGELLAETHAGPLPVPNETIPRRRIEKVVIVQADQKEAPYMEGTIIGSMIEASAYKFRHSICSACHVAATRVLEPESSDESAGSMSPGIILC</sequence>
<dbReference type="EMBL" id="KZ084087">
    <property type="protein sequence ID" value="OSD07717.1"/>
    <property type="molecule type" value="Genomic_DNA"/>
</dbReference>
<evidence type="ECO:0000313" key="2">
    <source>
        <dbReference type="Proteomes" id="UP000193067"/>
    </source>
</evidence>
<protein>
    <submittedName>
        <fullName evidence="1">Uncharacterized protein</fullName>
    </submittedName>
</protein>
<dbReference type="Proteomes" id="UP000193067">
    <property type="component" value="Unassembled WGS sequence"/>
</dbReference>
<name>A0A1Y2J300_TRAC3</name>
<organism evidence="1 2">
    <name type="scientific">Trametes coccinea (strain BRFM310)</name>
    <name type="common">Pycnoporus coccineus</name>
    <dbReference type="NCBI Taxonomy" id="1353009"/>
    <lineage>
        <taxon>Eukaryota</taxon>
        <taxon>Fungi</taxon>
        <taxon>Dikarya</taxon>
        <taxon>Basidiomycota</taxon>
        <taxon>Agaricomycotina</taxon>
        <taxon>Agaricomycetes</taxon>
        <taxon>Polyporales</taxon>
        <taxon>Polyporaceae</taxon>
        <taxon>Trametes</taxon>
    </lineage>
</organism>
<dbReference type="AlphaFoldDB" id="A0A1Y2J300"/>
<dbReference type="OrthoDB" id="2757362at2759"/>
<accession>A0A1Y2J300</accession>
<gene>
    <name evidence="1" type="ORF">PYCCODRAFT_1429943</name>
</gene>
<keyword evidence="2" id="KW-1185">Reference proteome</keyword>
<evidence type="ECO:0000313" key="1">
    <source>
        <dbReference type="EMBL" id="OSD07717.1"/>
    </source>
</evidence>
<reference evidence="1 2" key="1">
    <citation type="journal article" date="2015" name="Biotechnol. Biofuels">
        <title>Enhanced degradation of softwood versus hardwood by the white-rot fungus Pycnoporus coccineus.</title>
        <authorList>
            <person name="Couturier M."/>
            <person name="Navarro D."/>
            <person name="Chevret D."/>
            <person name="Henrissat B."/>
            <person name="Piumi F."/>
            <person name="Ruiz-Duenas F.J."/>
            <person name="Martinez A.T."/>
            <person name="Grigoriev I.V."/>
            <person name="Riley R."/>
            <person name="Lipzen A."/>
            <person name="Berrin J.G."/>
            <person name="Master E.R."/>
            <person name="Rosso M.N."/>
        </authorList>
    </citation>
    <scope>NUCLEOTIDE SEQUENCE [LARGE SCALE GENOMIC DNA]</scope>
    <source>
        <strain evidence="1 2">BRFM310</strain>
    </source>
</reference>
<dbReference type="STRING" id="1353009.A0A1Y2J300"/>
<proteinExistence type="predicted"/>